<dbReference type="GO" id="GO:0005737">
    <property type="term" value="C:cytoplasm"/>
    <property type="evidence" value="ECO:0007669"/>
    <property type="project" value="TreeGrafter"/>
</dbReference>
<dbReference type="InterPro" id="IPR023213">
    <property type="entry name" value="CAT-like_dom_sf"/>
</dbReference>
<dbReference type="Gene3D" id="3.30.559.10">
    <property type="entry name" value="Chloramphenicol acetyltransferase-like domain"/>
    <property type="match status" value="1"/>
</dbReference>
<organism evidence="7">
    <name type="scientific">freshwater metagenome</name>
    <dbReference type="NCBI Taxonomy" id="449393"/>
    <lineage>
        <taxon>unclassified sequences</taxon>
        <taxon>metagenomes</taxon>
        <taxon>ecological metagenomes</taxon>
    </lineage>
</organism>
<dbReference type="AlphaFoldDB" id="A0A6J7ENI8"/>
<dbReference type="Pfam" id="PF02817">
    <property type="entry name" value="E3_binding"/>
    <property type="match status" value="1"/>
</dbReference>
<evidence type="ECO:0000256" key="5">
    <source>
        <dbReference type="ARBA" id="ARBA00023315"/>
    </source>
</evidence>
<dbReference type="PANTHER" id="PTHR43178">
    <property type="entry name" value="DIHYDROLIPOAMIDE ACETYLTRANSFERASE COMPONENT OF PYRUVATE DEHYDROGENASE COMPLEX"/>
    <property type="match status" value="1"/>
</dbReference>
<name>A0A6J7ENI8_9ZZZZ</name>
<evidence type="ECO:0000256" key="1">
    <source>
        <dbReference type="ARBA" id="ARBA00001938"/>
    </source>
</evidence>
<evidence type="ECO:0000256" key="4">
    <source>
        <dbReference type="ARBA" id="ARBA00022823"/>
    </source>
</evidence>
<evidence type="ECO:0000256" key="3">
    <source>
        <dbReference type="ARBA" id="ARBA00022679"/>
    </source>
</evidence>
<dbReference type="Pfam" id="PF00198">
    <property type="entry name" value="2-oxoacid_dh"/>
    <property type="match status" value="1"/>
</dbReference>
<dbReference type="SUPFAM" id="SSF47005">
    <property type="entry name" value="Peripheral subunit-binding domain of 2-oxo acid dehydrogenase complex"/>
    <property type="match status" value="1"/>
</dbReference>
<dbReference type="PANTHER" id="PTHR43178:SF5">
    <property type="entry name" value="LIPOAMIDE ACYLTRANSFERASE COMPONENT OF BRANCHED-CHAIN ALPHA-KETO ACID DEHYDROGENASE COMPLEX, MITOCHONDRIAL"/>
    <property type="match status" value="1"/>
</dbReference>
<dbReference type="FunFam" id="3.30.559.10:FF:000007">
    <property type="entry name" value="Dihydrolipoamide acetyltransferase component of pyruvate dehydrogenase complex"/>
    <property type="match status" value="1"/>
</dbReference>
<comment type="cofactor">
    <cofactor evidence="1">
        <name>(R)-lipoate</name>
        <dbReference type="ChEBI" id="CHEBI:83088"/>
    </cofactor>
</comment>
<proteinExistence type="inferred from homology"/>
<gene>
    <name evidence="7" type="ORF">UFOPK3402_01709</name>
</gene>
<dbReference type="InterPro" id="IPR050743">
    <property type="entry name" value="2-oxoacid_DH_E2_comp"/>
</dbReference>
<sequence>MRKLAKDLGVDLTAISGSGRSGDVTRDDVLAAANGLTAANPTPPTGGDDRVPVRGVQRAMAEAMVLSAFTAPHVTVWVEVDMSRTQDLVRRLREHPSYRDLRVTPFTIVSSALIASACQHPRINASWSEGADGPDVIVHRDIHLGMAADTPRGLLVPVVRGAGAMTLLELARAQQALIETARLGRSTPADLVGGTVTLTNIGVFGVDGGTPIINPGQSAILAMGRIVDKPWAVDGEVRVRPVMQLSLSFDHRVCDGAQGSRALTSVATFLADPAAALLLNQPA</sequence>
<dbReference type="InterPro" id="IPR001078">
    <property type="entry name" value="2-oxoacid_DH_actylTfrase"/>
</dbReference>
<dbReference type="GO" id="GO:0031405">
    <property type="term" value="F:lipoic acid binding"/>
    <property type="evidence" value="ECO:0007669"/>
    <property type="project" value="TreeGrafter"/>
</dbReference>
<comment type="similarity">
    <text evidence="2">Belongs to the 2-oxoacid dehydrogenase family.</text>
</comment>
<dbReference type="Gene3D" id="4.10.320.10">
    <property type="entry name" value="E3-binding domain"/>
    <property type="match status" value="1"/>
</dbReference>
<protein>
    <submittedName>
        <fullName evidence="7">Unannotated protein</fullName>
    </submittedName>
</protein>
<feature type="domain" description="Peripheral subunit-binding (PSBD)" evidence="6">
    <location>
        <begin position="1"/>
        <end position="33"/>
    </location>
</feature>
<keyword evidence="5" id="KW-0012">Acyltransferase</keyword>
<evidence type="ECO:0000256" key="2">
    <source>
        <dbReference type="ARBA" id="ARBA00007317"/>
    </source>
</evidence>
<dbReference type="PROSITE" id="PS51826">
    <property type="entry name" value="PSBD"/>
    <property type="match status" value="1"/>
</dbReference>
<accession>A0A6J7ENI8</accession>
<dbReference type="InterPro" id="IPR004167">
    <property type="entry name" value="PSBD"/>
</dbReference>
<evidence type="ECO:0000313" key="7">
    <source>
        <dbReference type="EMBL" id="CAB4885142.1"/>
    </source>
</evidence>
<evidence type="ECO:0000259" key="6">
    <source>
        <dbReference type="PROSITE" id="PS51826"/>
    </source>
</evidence>
<dbReference type="SUPFAM" id="SSF52777">
    <property type="entry name" value="CoA-dependent acyltransferases"/>
    <property type="match status" value="1"/>
</dbReference>
<keyword evidence="3" id="KW-0808">Transferase</keyword>
<reference evidence="7" key="1">
    <citation type="submission" date="2020-05" db="EMBL/GenBank/DDBJ databases">
        <authorList>
            <person name="Chiriac C."/>
            <person name="Salcher M."/>
            <person name="Ghai R."/>
            <person name="Kavagutti S V."/>
        </authorList>
    </citation>
    <scope>NUCLEOTIDE SEQUENCE</scope>
</reference>
<keyword evidence="4" id="KW-0450">Lipoyl</keyword>
<dbReference type="InterPro" id="IPR036625">
    <property type="entry name" value="E3-bd_dom_sf"/>
</dbReference>
<dbReference type="EMBL" id="CAFBLS010000258">
    <property type="protein sequence ID" value="CAB4885142.1"/>
    <property type="molecule type" value="Genomic_DNA"/>
</dbReference>
<dbReference type="GO" id="GO:0016407">
    <property type="term" value="F:acetyltransferase activity"/>
    <property type="evidence" value="ECO:0007669"/>
    <property type="project" value="TreeGrafter"/>
</dbReference>